<name>A0A6N4W8L5_9MYCO</name>
<evidence type="ECO:0000313" key="2">
    <source>
        <dbReference type="Proteomes" id="UP000467249"/>
    </source>
</evidence>
<dbReference type="AlphaFoldDB" id="A0A6N4W8L5"/>
<gene>
    <name evidence="1" type="ORF">MANY_22150</name>
</gene>
<dbReference type="RefSeq" id="WP_163804274.1">
    <property type="nucleotide sequence ID" value="NZ_AP022620.1"/>
</dbReference>
<proteinExistence type="predicted"/>
<dbReference type="EMBL" id="AP022620">
    <property type="protein sequence ID" value="BBZ76878.1"/>
    <property type="molecule type" value="Genomic_DNA"/>
</dbReference>
<keyword evidence="2" id="KW-1185">Reference proteome</keyword>
<evidence type="ECO:0000313" key="1">
    <source>
        <dbReference type="EMBL" id="BBZ76878.1"/>
    </source>
</evidence>
<dbReference type="KEGG" id="many:MANY_22150"/>
<sequence>MIKLELPYVTVMVDDRVRNRMARAGDRLRLALTGYLRTAADEADGLGRRASAACQTAATRVDTAMAAASNRIAPEPPTQTPTLKVV</sequence>
<organism evidence="1 2">
    <name type="scientific">Mycolicibacterium anyangense</name>
    <dbReference type="NCBI Taxonomy" id="1431246"/>
    <lineage>
        <taxon>Bacteria</taxon>
        <taxon>Bacillati</taxon>
        <taxon>Actinomycetota</taxon>
        <taxon>Actinomycetes</taxon>
        <taxon>Mycobacteriales</taxon>
        <taxon>Mycobacteriaceae</taxon>
        <taxon>Mycolicibacterium</taxon>
    </lineage>
</organism>
<dbReference type="Proteomes" id="UP000467249">
    <property type="component" value="Chromosome"/>
</dbReference>
<protein>
    <submittedName>
        <fullName evidence="1">Uncharacterized protein</fullName>
    </submittedName>
</protein>
<accession>A0A6N4W8L5</accession>
<reference evidence="1 2" key="1">
    <citation type="journal article" date="2019" name="Emerg. Microbes Infect.">
        <title>Comprehensive subspecies identification of 175 nontuberculous mycobacteria species based on 7547 genomic profiles.</title>
        <authorList>
            <person name="Matsumoto Y."/>
            <person name="Kinjo T."/>
            <person name="Motooka D."/>
            <person name="Nabeya D."/>
            <person name="Jung N."/>
            <person name="Uechi K."/>
            <person name="Horii T."/>
            <person name="Iida T."/>
            <person name="Fujita J."/>
            <person name="Nakamura S."/>
        </authorList>
    </citation>
    <scope>NUCLEOTIDE SEQUENCE [LARGE SCALE GENOMIC DNA]</scope>
    <source>
        <strain evidence="1 2">JCM 30275</strain>
    </source>
</reference>